<feature type="transmembrane region" description="Helical" evidence="1">
    <location>
        <begin position="231"/>
        <end position="251"/>
    </location>
</feature>
<dbReference type="Proteomes" id="UP000032287">
    <property type="component" value="Unassembled WGS sequence"/>
</dbReference>
<dbReference type="EMBL" id="JWHU01000034">
    <property type="protein sequence ID" value="KIU19525.1"/>
    <property type="molecule type" value="Genomic_DNA"/>
</dbReference>
<dbReference type="AlphaFoldDB" id="A0A0D1LG85"/>
<keyword evidence="4" id="KW-1185">Reference proteome</keyword>
<feature type="transmembrane region" description="Helical" evidence="1">
    <location>
        <begin position="297"/>
        <end position="320"/>
    </location>
</feature>
<protein>
    <submittedName>
        <fullName evidence="3">Acyltransferase family protein</fullName>
    </submittedName>
</protein>
<organism evidence="3 4">
    <name type="scientific">Weissella cibaria</name>
    <dbReference type="NCBI Taxonomy" id="137591"/>
    <lineage>
        <taxon>Bacteria</taxon>
        <taxon>Bacillati</taxon>
        <taxon>Bacillota</taxon>
        <taxon>Bacilli</taxon>
        <taxon>Lactobacillales</taxon>
        <taxon>Lactobacillaceae</taxon>
        <taxon>Weissella</taxon>
    </lineage>
</organism>
<dbReference type="InterPro" id="IPR002656">
    <property type="entry name" value="Acyl_transf_3_dom"/>
</dbReference>
<feature type="transmembrane region" description="Helical" evidence="1">
    <location>
        <begin position="12"/>
        <end position="30"/>
    </location>
</feature>
<feature type="transmembrane region" description="Helical" evidence="1">
    <location>
        <begin position="50"/>
        <end position="72"/>
    </location>
</feature>
<feature type="transmembrane region" description="Helical" evidence="1">
    <location>
        <begin position="340"/>
        <end position="364"/>
    </location>
</feature>
<evidence type="ECO:0000313" key="3">
    <source>
        <dbReference type="EMBL" id="KIU19525.1"/>
    </source>
</evidence>
<dbReference type="RefSeq" id="WP_043711747.1">
    <property type="nucleotide sequence ID" value="NZ_JALOCT010000001.1"/>
</dbReference>
<feature type="transmembrane region" description="Helical" evidence="1">
    <location>
        <begin position="263"/>
        <end position="285"/>
    </location>
</feature>
<evidence type="ECO:0000256" key="1">
    <source>
        <dbReference type="SAM" id="Phobius"/>
    </source>
</evidence>
<dbReference type="PATRIC" id="fig|137591.25.peg.1512"/>
<dbReference type="GO" id="GO:0016747">
    <property type="term" value="F:acyltransferase activity, transferring groups other than amino-acyl groups"/>
    <property type="evidence" value="ECO:0007669"/>
    <property type="project" value="InterPro"/>
</dbReference>
<feature type="transmembrane region" description="Helical" evidence="1">
    <location>
        <begin position="140"/>
        <end position="163"/>
    </location>
</feature>
<keyword evidence="3" id="KW-0808">Transferase</keyword>
<feature type="domain" description="Acyltransferase 3" evidence="2">
    <location>
        <begin position="8"/>
        <end position="354"/>
    </location>
</feature>
<accession>A0A0D1LG85</accession>
<sequence>MKKEKQSNFELLRIVAMLMIIIFHSLVNFVGTRDSQYISNNIELGGVLLMLRYVFGQLGVILFAMISGYFLISAREKKNPFERAMATAVKFAGMLLYNGVIISVIIAVIYMAVRKLGLVGPVFYELINTTRNIFDDSHLIFGYLGGFWYLSVYFLLLVVINPLNRFLNKLTDNRTFLALIIVIIFVSVLFKFTLFLSLGRDAINAATIFVGYLLGGYMRKFDPLKQVKSRYLWAGIIMFIAYYMLAHEFLARVLHVWSFDAKPAVGFFIGYPGYVLAAIIFALFMRLKFSSKSVNSLAGTTLFIYIFHVGAPFDFFFQTATYLYAHVIPSWGLTGFGLDVAFMGTLLGYVLVVFLLGALAGYGYNLVAKHVKSWFAKIGVMI</sequence>
<keyword evidence="1" id="KW-0812">Transmembrane</keyword>
<evidence type="ECO:0000259" key="2">
    <source>
        <dbReference type="Pfam" id="PF01757"/>
    </source>
</evidence>
<name>A0A0D1LG85_9LACO</name>
<feature type="transmembrane region" description="Helical" evidence="1">
    <location>
        <begin position="175"/>
        <end position="196"/>
    </location>
</feature>
<feature type="transmembrane region" description="Helical" evidence="1">
    <location>
        <begin position="202"/>
        <end position="219"/>
    </location>
</feature>
<keyword evidence="1" id="KW-1133">Transmembrane helix</keyword>
<reference evidence="3" key="1">
    <citation type="journal article" date="2015" name="Microbiology (Mosc.)">
        <title>Genomics of the Weissella cibaria species with an examination of its metabolic traits.</title>
        <authorList>
            <person name="Lynch K.M."/>
            <person name="Lucid A."/>
            <person name="Arendt E.K."/>
            <person name="Sleator R.D."/>
            <person name="Lucey B."/>
            <person name="Coffey A."/>
        </authorList>
    </citation>
    <scope>NUCLEOTIDE SEQUENCE [LARGE SCALE GENOMIC DNA]</scope>
    <source>
        <strain evidence="3">MG1</strain>
    </source>
</reference>
<comment type="caution">
    <text evidence="3">The sequence shown here is derived from an EMBL/GenBank/DDBJ whole genome shotgun (WGS) entry which is preliminary data.</text>
</comment>
<gene>
    <name evidence="3" type="ORF">QX99_01541</name>
</gene>
<dbReference type="Pfam" id="PF01757">
    <property type="entry name" value="Acyl_transf_3"/>
    <property type="match status" value="1"/>
</dbReference>
<feature type="transmembrane region" description="Helical" evidence="1">
    <location>
        <begin position="93"/>
        <end position="113"/>
    </location>
</feature>
<proteinExistence type="predicted"/>
<keyword evidence="3" id="KW-0012">Acyltransferase</keyword>
<evidence type="ECO:0000313" key="4">
    <source>
        <dbReference type="Proteomes" id="UP000032287"/>
    </source>
</evidence>
<dbReference type="STRING" id="137591.AO080_09155"/>
<keyword evidence="1" id="KW-0472">Membrane</keyword>